<accession>E7G6K9</accession>
<dbReference type="SUPFAM" id="SSF54518">
    <property type="entry name" value="Tubby C-terminal domain-like"/>
    <property type="match status" value="1"/>
</dbReference>
<comment type="similarity">
    <text evidence="1">Belongs to the LOR family.</text>
</comment>
<name>E7G6K9_9FIRM</name>
<sequence>MKLLFKQRLFSWLDSYDIFNENNQITYSVHGKLSWGHCLHIHNQNNVHIGTIKEEVFTFLPKFNMYIQDEYIGRIYKEFSFFKPVFHLDCNDWKVQGNWLEWDYQIVNSQGIIIATISKEIFHFTDTYVIDVVQPDNALYVLMIALAIDAEKCSRQN</sequence>
<comment type="caution">
    <text evidence="2">The sequence shown here is derived from an EMBL/GenBank/DDBJ whole genome shotgun (WGS) entry which is preliminary data.</text>
</comment>
<dbReference type="Pfam" id="PF04525">
    <property type="entry name" value="LOR"/>
    <property type="match status" value="1"/>
</dbReference>
<dbReference type="InterPro" id="IPR007612">
    <property type="entry name" value="LOR"/>
</dbReference>
<dbReference type="eggNOG" id="COG4894">
    <property type="taxonomic scope" value="Bacteria"/>
</dbReference>
<dbReference type="HOGENOM" id="CLU_108507_1_0_9"/>
<reference evidence="2 3" key="1">
    <citation type="submission" date="2010-12" db="EMBL/GenBank/DDBJ databases">
        <title>The Genome Sequence of Coprobacillus sp. strain 29_1.</title>
        <authorList>
            <consortium name="The Broad Institute Genome Sequencing Platform"/>
            <person name="Earl A."/>
            <person name="Ward D."/>
            <person name="Feldgarden M."/>
            <person name="Gevers D."/>
            <person name="Daigneault M."/>
            <person name="Sibley C.D."/>
            <person name="White A."/>
            <person name="Strauss J."/>
            <person name="Allen-Vercoe E."/>
            <person name="Young S.K."/>
            <person name="Zeng Q."/>
            <person name="Gargeya S."/>
            <person name="Fitzgerald M."/>
            <person name="Haas B."/>
            <person name="Abouelleil A."/>
            <person name="Alvarado L."/>
            <person name="Arachchi H.M."/>
            <person name="Berlin A."/>
            <person name="Brown A."/>
            <person name="Chapman S.B."/>
            <person name="Chen Z."/>
            <person name="Dunbar C."/>
            <person name="Freedman E."/>
            <person name="Gearin G."/>
            <person name="Gellesch M."/>
            <person name="Goldberg J."/>
            <person name="Griggs A."/>
            <person name="Gujja S."/>
            <person name="Heilman E."/>
            <person name="Heiman D."/>
            <person name="Howarth C."/>
            <person name="Larson L."/>
            <person name="Lui A."/>
            <person name="MacDonald P.J.P."/>
            <person name="Mehta T."/>
            <person name="Montmayeur A."/>
            <person name="Murphy C."/>
            <person name="Neiman D."/>
            <person name="Pearson M."/>
            <person name="Priest M."/>
            <person name="Roberts A."/>
            <person name="Saif S."/>
            <person name="Shea T."/>
            <person name="Shenoy N."/>
            <person name="Sisk P."/>
            <person name="Stolte C."/>
            <person name="Sykes S."/>
            <person name="White J."/>
            <person name="Yandava C."/>
            <person name="Nusbaum C."/>
            <person name="Birren B."/>
        </authorList>
    </citation>
    <scope>NUCLEOTIDE SEQUENCE [LARGE SCALE GENOMIC DNA]</scope>
    <source>
        <strain evidence="2 3">29_1</strain>
    </source>
</reference>
<dbReference type="GeneID" id="78229193"/>
<dbReference type="Proteomes" id="UP000003157">
    <property type="component" value="Unassembled WGS sequence"/>
</dbReference>
<organism evidence="2 3">
    <name type="scientific">Coprobacillus cateniformis</name>
    <dbReference type="NCBI Taxonomy" id="100884"/>
    <lineage>
        <taxon>Bacteria</taxon>
        <taxon>Bacillati</taxon>
        <taxon>Bacillota</taxon>
        <taxon>Erysipelotrichia</taxon>
        <taxon>Erysipelotrichales</taxon>
        <taxon>Coprobacillaceae</taxon>
        <taxon>Coprobacillus</taxon>
    </lineage>
</organism>
<evidence type="ECO:0000313" key="2">
    <source>
        <dbReference type="EMBL" id="EFW06334.1"/>
    </source>
</evidence>
<evidence type="ECO:0000313" key="3">
    <source>
        <dbReference type="Proteomes" id="UP000003157"/>
    </source>
</evidence>
<proteinExistence type="inferred from homology"/>
<evidence type="ECO:0000256" key="1">
    <source>
        <dbReference type="ARBA" id="ARBA00005437"/>
    </source>
</evidence>
<evidence type="ECO:0008006" key="4">
    <source>
        <dbReference type="Google" id="ProtNLM"/>
    </source>
</evidence>
<dbReference type="InterPro" id="IPR025659">
    <property type="entry name" value="Tubby-like_C"/>
</dbReference>
<gene>
    <name evidence="2" type="ORF">HMPREF9488_00397</name>
</gene>
<dbReference type="Gene3D" id="2.40.160.200">
    <property type="entry name" value="LURP1-related"/>
    <property type="match status" value="1"/>
</dbReference>
<dbReference type="OrthoDB" id="652307at2"/>
<protein>
    <recommendedName>
        <fullName evidence="4">Tubby C 2 family protein</fullName>
    </recommendedName>
</protein>
<keyword evidence="3" id="KW-1185">Reference proteome</keyword>
<dbReference type="RefSeq" id="WP_008787518.1">
    <property type="nucleotide sequence ID" value="NZ_AKCB01000001.1"/>
</dbReference>
<dbReference type="STRING" id="100884.GCA_000269565_01313"/>
<dbReference type="EMBL" id="ADKX01000006">
    <property type="protein sequence ID" value="EFW06334.1"/>
    <property type="molecule type" value="Genomic_DNA"/>
</dbReference>
<dbReference type="InterPro" id="IPR038595">
    <property type="entry name" value="LOR_sf"/>
</dbReference>
<dbReference type="AlphaFoldDB" id="E7G6K9"/>